<gene>
    <name evidence="2" type="ORF">LY90DRAFT_518656</name>
</gene>
<proteinExistence type="predicted"/>
<feature type="coiled-coil region" evidence="1">
    <location>
        <begin position="168"/>
        <end position="195"/>
    </location>
</feature>
<evidence type="ECO:0008006" key="4">
    <source>
        <dbReference type="Google" id="ProtNLM"/>
    </source>
</evidence>
<accession>A0A1Y1ZK46</accession>
<keyword evidence="3" id="KW-1185">Reference proteome</keyword>
<dbReference type="Proteomes" id="UP000193920">
    <property type="component" value="Unassembled WGS sequence"/>
</dbReference>
<dbReference type="EMBL" id="MCOG01000391">
    <property type="protein sequence ID" value="ORY10596.1"/>
    <property type="molecule type" value="Genomic_DNA"/>
</dbReference>
<keyword evidence="1" id="KW-0175">Coiled coil</keyword>
<sequence>MDNNINIIKRYIEKKDYINLEEILSNFIIPLNEILNKNFDIICFAIKNGCEDSFIKNIYKWYNINQLDYCYFLNNRFISPLLYSFIYKKYELIEFLTNKGANINRKYNNMSLLKYLINNEYFNEENISILVKNKYKFSRHDFEILFQKEFNLIILTFEQITLFNEEIKNNYNKNNNMEKKKRRRFEKEKEKEKIEIIMQEINIPFMWYIKLFKENKFREITLLLKYEKSKEKFNGIKFFDHQFKYLNKNLENDIEFHFLHEIIEKNIEIPNFKDGNYDDVNKDIQIRNKFEQILNRKRKLYKRILLNKKNEEIEEFKNNNKFFLLYLQKKNYN</sequence>
<reference evidence="2 3" key="1">
    <citation type="submission" date="2016-08" db="EMBL/GenBank/DDBJ databases">
        <title>A Parts List for Fungal Cellulosomes Revealed by Comparative Genomics.</title>
        <authorList>
            <consortium name="DOE Joint Genome Institute"/>
            <person name="Haitjema C.H."/>
            <person name="Gilmore S.P."/>
            <person name="Henske J.K."/>
            <person name="Solomon K.V."/>
            <person name="De Groot R."/>
            <person name="Kuo A."/>
            <person name="Mondo S.J."/>
            <person name="Salamov A.A."/>
            <person name="Labutti K."/>
            <person name="Zhao Z."/>
            <person name="Chiniquy J."/>
            <person name="Barry K."/>
            <person name="Brewer H.M."/>
            <person name="Purvine S.O."/>
            <person name="Wright A.T."/>
            <person name="Boxma B."/>
            <person name="Van Alen T."/>
            <person name="Hackstein J.H."/>
            <person name="Baker S.E."/>
            <person name="Grigoriev I.V."/>
            <person name="O'Malley M.A."/>
        </authorList>
    </citation>
    <scope>NUCLEOTIDE SEQUENCE [LARGE SCALE GENOMIC DNA]</scope>
    <source>
        <strain evidence="2 3">G1</strain>
    </source>
</reference>
<dbReference type="SUPFAM" id="SSF48403">
    <property type="entry name" value="Ankyrin repeat"/>
    <property type="match status" value="1"/>
</dbReference>
<evidence type="ECO:0000313" key="3">
    <source>
        <dbReference type="Proteomes" id="UP000193920"/>
    </source>
</evidence>
<evidence type="ECO:0000256" key="1">
    <source>
        <dbReference type="SAM" id="Coils"/>
    </source>
</evidence>
<organism evidence="2 3">
    <name type="scientific">Neocallimastix californiae</name>
    <dbReference type="NCBI Taxonomy" id="1754190"/>
    <lineage>
        <taxon>Eukaryota</taxon>
        <taxon>Fungi</taxon>
        <taxon>Fungi incertae sedis</taxon>
        <taxon>Chytridiomycota</taxon>
        <taxon>Chytridiomycota incertae sedis</taxon>
        <taxon>Neocallimastigomycetes</taxon>
        <taxon>Neocallimastigales</taxon>
        <taxon>Neocallimastigaceae</taxon>
        <taxon>Neocallimastix</taxon>
    </lineage>
</organism>
<name>A0A1Y1ZK46_9FUNG</name>
<comment type="caution">
    <text evidence="2">The sequence shown here is derived from an EMBL/GenBank/DDBJ whole genome shotgun (WGS) entry which is preliminary data.</text>
</comment>
<dbReference type="InterPro" id="IPR036770">
    <property type="entry name" value="Ankyrin_rpt-contain_sf"/>
</dbReference>
<evidence type="ECO:0000313" key="2">
    <source>
        <dbReference type="EMBL" id="ORY10596.1"/>
    </source>
</evidence>
<protein>
    <recommendedName>
        <fullName evidence="4">Ankyrin</fullName>
    </recommendedName>
</protein>
<dbReference type="AlphaFoldDB" id="A0A1Y1ZK46"/>